<dbReference type="GO" id="GO:0006891">
    <property type="term" value="P:intra-Golgi vesicle-mediated transport"/>
    <property type="evidence" value="ECO:0007669"/>
    <property type="project" value="InterPro"/>
</dbReference>
<dbReference type="OrthoDB" id="10257567at2759"/>
<keyword evidence="5 11" id="KW-0812">Transmembrane</keyword>
<dbReference type="InterPro" id="IPR012955">
    <property type="entry name" value="CASP_C"/>
</dbReference>
<evidence type="ECO:0000256" key="5">
    <source>
        <dbReference type="ARBA" id="ARBA00022692"/>
    </source>
</evidence>
<feature type="domain" description="Cux N-terminal" evidence="13">
    <location>
        <begin position="2"/>
        <end position="111"/>
    </location>
</feature>
<feature type="coiled-coil region" evidence="10">
    <location>
        <begin position="432"/>
        <end position="466"/>
    </location>
</feature>
<feature type="coiled-coil region" evidence="10">
    <location>
        <begin position="369"/>
        <end position="403"/>
    </location>
</feature>
<accession>A0A1M8A2E2</accession>
<evidence type="ECO:0000256" key="10">
    <source>
        <dbReference type="SAM" id="Coils"/>
    </source>
</evidence>
<dbReference type="EMBL" id="LT671822">
    <property type="protein sequence ID" value="SHO76603.1"/>
    <property type="molecule type" value="Genomic_DNA"/>
</dbReference>
<evidence type="ECO:0000256" key="3">
    <source>
        <dbReference type="ARBA" id="ARBA00018691"/>
    </source>
</evidence>
<dbReference type="OMA" id="WQQEGFN"/>
<evidence type="ECO:0000256" key="8">
    <source>
        <dbReference type="ARBA" id="ARBA00023054"/>
    </source>
</evidence>
<feature type="domain" description="CASP C-terminal" evidence="12">
    <location>
        <begin position="416"/>
        <end position="456"/>
    </location>
</feature>
<evidence type="ECO:0000313" key="15">
    <source>
        <dbReference type="Proteomes" id="UP000186303"/>
    </source>
</evidence>
<dbReference type="SUPFAM" id="SSF75704">
    <property type="entry name" value="Mitotic arrest deficient-like 1, Mad1"/>
    <property type="match status" value="1"/>
</dbReference>
<keyword evidence="9 11" id="KW-0472">Membrane</keyword>
<evidence type="ECO:0000259" key="13">
    <source>
        <dbReference type="Pfam" id="PF25398"/>
    </source>
</evidence>
<evidence type="ECO:0000256" key="11">
    <source>
        <dbReference type="SAM" id="Phobius"/>
    </source>
</evidence>
<dbReference type="VEuPathDB" id="FungiDB:MSYG_0941"/>
<dbReference type="AlphaFoldDB" id="A0A1M8A2E2"/>
<evidence type="ECO:0000256" key="9">
    <source>
        <dbReference type="ARBA" id="ARBA00023136"/>
    </source>
</evidence>
<name>A0A1M8A2E2_MALS4</name>
<sequence>MQDFSTALQAWKDVHLDAFGENVAEAAKSIAQAQERSIIARQNLAERTREFKRQPVDVQLQHIRVLLKQYQAEIDALMDRAKKSEAIVLQTWNRFRAVPDPYPILEALVDATIHEQDMSQLRAQIVQLQSECSEWENRCVSTEERLRLSSESSTKTMHLVDDAIESTTQQFQRQQERLESELKAAYAHIRELRESHEFMSSRLDSHKETTLDASQVEAWTQDLERARERASKAERQVVQIQEMMERQNAAQIQEMSGRITTLESQLSESRLERTREGQSRVEEMEALRNAMTRQQDTHTLAAQAWEQERFTLLRTLNSQSDYDDIKRDLIAWQTRGMDPPEEPVEPSSEPAVPVDPLLKGNAPEVTKSHDELLQEQARLIEALEAEKLQVHRLTELNSKLESDLSKEEPSSGALVGLLPIVTSQRDRFRSRATELEKQVQSQSHMLQELREQLSQATRNSERHLSSSTIEMPYPGRGVMHVNDHEEATQPGESLRVRQRKRAKASLNPIERLLHVFVSAVLSSTRIRNLFVGYVALIHILMFGILFEASHRVA</sequence>
<keyword evidence="8 10" id="KW-0175">Coiled coil</keyword>
<dbReference type="PANTHER" id="PTHR14043">
    <property type="entry name" value="CCAAT DISPLACEMENT PROTEIN-RELATED"/>
    <property type="match status" value="1"/>
</dbReference>
<proteinExistence type="inferred from homology"/>
<feature type="transmembrane region" description="Helical" evidence="11">
    <location>
        <begin position="530"/>
        <end position="548"/>
    </location>
</feature>
<keyword evidence="4" id="KW-0813">Transport</keyword>
<dbReference type="Pfam" id="PF25398">
    <property type="entry name" value="CUX1_N"/>
    <property type="match status" value="1"/>
</dbReference>
<feature type="domain" description="CASP C-terminal" evidence="12">
    <location>
        <begin position="482"/>
        <end position="550"/>
    </location>
</feature>
<dbReference type="Pfam" id="PF08172">
    <property type="entry name" value="CASP_C"/>
    <property type="match status" value="2"/>
</dbReference>
<dbReference type="PANTHER" id="PTHR14043:SF2">
    <property type="entry name" value="HOMEOBOX PROTEIN CUT"/>
    <property type="match status" value="1"/>
</dbReference>
<evidence type="ECO:0000256" key="2">
    <source>
        <dbReference type="ARBA" id="ARBA00006415"/>
    </source>
</evidence>
<feature type="coiled-coil region" evidence="10">
    <location>
        <begin position="111"/>
        <end position="272"/>
    </location>
</feature>
<keyword evidence="6 11" id="KW-1133">Transmembrane helix</keyword>
<organism evidence="14 15">
    <name type="scientific">Malassezia sympodialis (strain ATCC 42132)</name>
    <name type="common">Atopic eczema-associated yeast</name>
    <dbReference type="NCBI Taxonomy" id="1230383"/>
    <lineage>
        <taxon>Eukaryota</taxon>
        <taxon>Fungi</taxon>
        <taxon>Dikarya</taxon>
        <taxon>Basidiomycota</taxon>
        <taxon>Ustilaginomycotina</taxon>
        <taxon>Malasseziomycetes</taxon>
        <taxon>Malasseziales</taxon>
        <taxon>Malasseziaceae</taxon>
        <taxon>Malassezia</taxon>
    </lineage>
</organism>
<dbReference type="STRING" id="1230383.A0A1M8A2E2"/>
<dbReference type="Proteomes" id="UP000186303">
    <property type="component" value="Chromosome 2"/>
</dbReference>
<evidence type="ECO:0000256" key="6">
    <source>
        <dbReference type="ARBA" id="ARBA00022989"/>
    </source>
</evidence>
<keyword evidence="7" id="KW-0333">Golgi apparatus</keyword>
<comment type="similarity">
    <text evidence="2">Belongs to the CASP family.</text>
</comment>
<comment type="subcellular location">
    <subcellularLocation>
        <location evidence="1">Golgi apparatus membrane</location>
        <topology evidence="1">Single-pass type IV membrane protein</topology>
    </subcellularLocation>
</comment>
<evidence type="ECO:0000256" key="1">
    <source>
        <dbReference type="ARBA" id="ARBA00004409"/>
    </source>
</evidence>
<dbReference type="GO" id="GO:0000139">
    <property type="term" value="C:Golgi membrane"/>
    <property type="evidence" value="ECO:0007669"/>
    <property type="project" value="UniProtKB-SubCell"/>
</dbReference>
<evidence type="ECO:0000313" key="14">
    <source>
        <dbReference type="EMBL" id="SHO76603.1"/>
    </source>
</evidence>
<feature type="coiled-coil region" evidence="10">
    <location>
        <begin position="60"/>
        <end position="87"/>
    </location>
</feature>
<evidence type="ECO:0000256" key="4">
    <source>
        <dbReference type="ARBA" id="ARBA00022448"/>
    </source>
</evidence>
<reference evidence="15" key="1">
    <citation type="journal article" date="2017" name="Nucleic Acids Res.">
        <title>Proteogenomics produces comprehensive and highly accurate protein-coding gene annotation in a complete genome assembly of Malassezia sympodialis.</title>
        <authorList>
            <person name="Zhu Y."/>
            <person name="Engstroem P.G."/>
            <person name="Tellgren-Roth C."/>
            <person name="Baudo C.D."/>
            <person name="Kennell J.C."/>
            <person name="Sun S."/>
            <person name="Billmyre R.B."/>
            <person name="Schroeder M.S."/>
            <person name="Andersson A."/>
            <person name="Holm T."/>
            <person name="Sigurgeirsson B."/>
            <person name="Wu G."/>
            <person name="Sankaranarayanan S.R."/>
            <person name="Siddharthan R."/>
            <person name="Sanyal K."/>
            <person name="Lundeberg J."/>
            <person name="Nystedt B."/>
            <person name="Boekhout T."/>
            <person name="Dawson T.L. Jr."/>
            <person name="Heitman J."/>
            <person name="Scheynius A."/>
            <person name="Lehtioe J."/>
        </authorList>
    </citation>
    <scope>NUCLEOTIDE SEQUENCE [LARGE SCALE GENOMIC DNA]</scope>
    <source>
        <strain evidence="15">ATCC 42132</strain>
    </source>
</reference>
<dbReference type="InterPro" id="IPR057476">
    <property type="entry name" value="Cux_N"/>
</dbReference>
<gene>
    <name evidence="14" type="ORF">MSYG_0941</name>
</gene>
<protein>
    <recommendedName>
        <fullName evidence="3">Protein CASP</fullName>
    </recommendedName>
</protein>
<evidence type="ECO:0000259" key="12">
    <source>
        <dbReference type="Pfam" id="PF08172"/>
    </source>
</evidence>
<evidence type="ECO:0000256" key="7">
    <source>
        <dbReference type="ARBA" id="ARBA00023034"/>
    </source>
</evidence>
<keyword evidence="15" id="KW-1185">Reference proteome</keyword>